<feature type="transmembrane region" description="Helical" evidence="1">
    <location>
        <begin position="47"/>
        <end position="69"/>
    </location>
</feature>
<sequence length="71" mass="7414">MNQEVTSILVLVAIFAIGTLRPINMGLLGITAAFVVGSAVGVSEDDIFAGFPGDLFIILVGVTYLFAIANR</sequence>
<evidence type="ECO:0000313" key="4">
    <source>
        <dbReference type="Proteomes" id="UP001149140"/>
    </source>
</evidence>
<accession>A0A9X3S2B5</accession>
<name>A0A9X3S2B5_9ACTN</name>
<keyword evidence="4" id="KW-1185">Reference proteome</keyword>
<keyword evidence="1" id="KW-1133">Transmembrane helix</keyword>
<evidence type="ECO:0000313" key="3">
    <source>
        <dbReference type="EMBL" id="MDA0161011.1"/>
    </source>
</evidence>
<proteinExistence type="predicted"/>
<dbReference type="Pfam" id="PF07158">
    <property type="entry name" value="MatC_N"/>
    <property type="match status" value="1"/>
</dbReference>
<keyword evidence="1" id="KW-0472">Membrane</keyword>
<comment type="caution">
    <text evidence="3">The sequence shown here is derived from an EMBL/GenBank/DDBJ whole genome shotgun (WGS) entry which is preliminary data.</text>
</comment>
<dbReference type="EMBL" id="JAPDOD010000008">
    <property type="protein sequence ID" value="MDA0161011.1"/>
    <property type="molecule type" value="Genomic_DNA"/>
</dbReference>
<protein>
    <recommendedName>
        <fullName evidence="2">Dicarboxylate carrier MatC N-terminal domain-containing protein</fullName>
    </recommendedName>
</protein>
<feature type="transmembrane region" description="Helical" evidence="1">
    <location>
        <begin position="7"/>
        <end position="35"/>
    </location>
</feature>
<organism evidence="3 4">
    <name type="scientific">Solirubrobacter ginsenosidimutans</name>
    <dbReference type="NCBI Taxonomy" id="490573"/>
    <lineage>
        <taxon>Bacteria</taxon>
        <taxon>Bacillati</taxon>
        <taxon>Actinomycetota</taxon>
        <taxon>Thermoleophilia</taxon>
        <taxon>Solirubrobacterales</taxon>
        <taxon>Solirubrobacteraceae</taxon>
        <taxon>Solirubrobacter</taxon>
    </lineage>
</organism>
<dbReference type="InterPro" id="IPR009827">
    <property type="entry name" value="MatC_N"/>
</dbReference>
<gene>
    <name evidence="3" type="ORF">OM076_12100</name>
</gene>
<dbReference type="AlphaFoldDB" id="A0A9X3S2B5"/>
<evidence type="ECO:0000259" key="2">
    <source>
        <dbReference type="Pfam" id="PF07158"/>
    </source>
</evidence>
<dbReference type="Proteomes" id="UP001149140">
    <property type="component" value="Unassembled WGS sequence"/>
</dbReference>
<evidence type="ECO:0000256" key="1">
    <source>
        <dbReference type="SAM" id="Phobius"/>
    </source>
</evidence>
<reference evidence="3" key="1">
    <citation type="submission" date="2022-10" db="EMBL/GenBank/DDBJ databases">
        <title>The WGS of Solirubrobacter ginsenosidimutans DSM 21036.</title>
        <authorList>
            <person name="Jiang Z."/>
        </authorList>
    </citation>
    <scope>NUCLEOTIDE SEQUENCE</scope>
    <source>
        <strain evidence="3">DSM 21036</strain>
    </source>
</reference>
<feature type="domain" description="Dicarboxylate carrier MatC N-terminal" evidence="2">
    <location>
        <begin position="1"/>
        <end position="70"/>
    </location>
</feature>
<keyword evidence="1" id="KW-0812">Transmembrane</keyword>